<evidence type="ECO:0000313" key="1">
    <source>
        <dbReference type="EnsemblPlants" id="OB05G19700.1"/>
    </source>
</evidence>
<name>J3M5U6_ORYBR</name>
<dbReference type="Proteomes" id="UP000006038">
    <property type="component" value="Chromosome 5"/>
</dbReference>
<reference evidence="1" key="1">
    <citation type="journal article" date="2013" name="Nat. Commun.">
        <title>Whole-genome sequencing of Oryza brachyantha reveals mechanisms underlying Oryza genome evolution.</title>
        <authorList>
            <person name="Chen J."/>
            <person name="Huang Q."/>
            <person name="Gao D."/>
            <person name="Wang J."/>
            <person name="Lang Y."/>
            <person name="Liu T."/>
            <person name="Li B."/>
            <person name="Bai Z."/>
            <person name="Luis Goicoechea J."/>
            <person name="Liang C."/>
            <person name="Chen C."/>
            <person name="Zhang W."/>
            <person name="Sun S."/>
            <person name="Liao Y."/>
            <person name="Zhang X."/>
            <person name="Yang L."/>
            <person name="Song C."/>
            <person name="Wang M."/>
            <person name="Shi J."/>
            <person name="Liu G."/>
            <person name="Liu J."/>
            <person name="Zhou H."/>
            <person name="Zhou W."/>
            <person name="Yu Q."/>
            <person name="An N."/>
            <person name="Chen Y."/>
            <person name="Cai Q."/>
            <person name="Wang B."/>
            <person name="Liu B."/>
            <person name="Min J."/>
            <person name="Huang Y."/>
            <person name="Wu H."/>
            <person name="Li Z."/>
            <person name="Zhang Y."/>
            <person name="Yin Y."/>
            <person name="Song W."/>
            <person name="Jiang J."/>
            <person name="Jackson S.A."/>
            <person name="Wing R.A."/>
            <person name="Wang J."/>
            <person name="Chen M."/>
        </authorList>
    </citation>
    <scope>NUCLEOTIDE SEQUENCE [LARGE SCALE GENOMIC DNA]</scope>
    <source>
        <strain evidence="1">cv. IRGC 101232</strain>
    </source>
</reference>
<sequence>MAKVAAAAVIASHLGGGAEKSTTNLDAGEKMNFHTGLLKREEKRLKHLKKCEVEHEKRCCIDLYSLLAYQEACAAPKEVDEYYSIHPKISAPF</sequence>
<proteinExistence type="predicted"/>
<dbReference type="HOGENOM" id="CLU_2403175_0_0_1"/>
<dbReference type="AlphaFoldDB" id="J3M5U6"/>
<protein>
    <submittedName>
        <fullName evidence="1">Uncharacterized protein</fullName>
    </submittedName>
</protein>
<evidence type="ECO:0000313" key="2">
    <source>
        <dbReference type="Proteomes" id="UP000006038"/>
    </source>
</evidence>
<reference evidence="1" key="2">
    <citation type="submission" date="2013-04" db="UniProtKB">
        <authorList>
            <consortium name="EnsemblPlants"/>
        </authorList>
    </citation>
    <scope>IDENTIFICATION</scope>
</reference>
<dbReference type="EnsemblPlants" id="OB05G19700.1">
    <property type="protein sequence ID" value="OB05G19700.1"/>
    <property type="gene ID" value="OB05G19700"/>
</dbReference>
<dbReference type="Gramene" id="OB05G19700.1">
    <property type="protein sequence ID" value="OB05G19700.1"/>
    <property type="gene ID" value="OB05G19700"/>
</dbReference>
<keyword evidence="2" id="KW-1185">Reference proteome</keyword>
<accession>J3M5U6</accession>
<organism evidence="1">
    <name type="scientific">Oryza brachyantha</name>
    <name type="common">malo sina</name>
    <dbReference type="NCBI Taxonomy" id="4533"/>
    <lineage>
        <taxon>Eukaryota</taxon>
        <taxon>Viridiplantae</taxon>
        <taxon>Streptophyta</taxon>
        <taxon>Embryophyta</taxon>
        <taxon>Tracheophyta</taxon>
        <taxon>Spermatophyta</taxon>
        <taxon>Magnoliopsida</taxon>
        <taxon>Liliopsida</taxon>
        <taxon>Poales</taxon>
        <taxon>Poaceae</taxon>
        <taxon>BOP clade</taxon>
        <taxon>Oryzoideae</taxon>
        <taxon>Oryzeae</taxon>
        <taxon>Oryzinae</taxon>
        <taxon>Oryza</taxon>
    </lineage>
</organism>